<comment type="similarity">
    <text evidence="1">Belongs to the copine family.</text>
</comment>
<evidence type="ECO:0000259" key="6">
    <source>
        <dbReference type="PROSITE" id="PS50234"/>
    </source>
</evidence>
<dbReference type="PROSITE" id="PS50004">
    <property type="entry name" value="C2"/>
    <property type="match status" value="1"/>
</dbReference>
<evidence type="ECO:0000256" key="4">
    <source>
        <dbReference type="ARBA" id="ARBA00022837"/>
    </source>
</evidence>
<dbReference type="CDD" id="cd04047">
    <property type="entry name" value="C2B_Copine"/>
    <property type="match status" value="1"/>
</dbReference>
<protein>
    <submittedName>
        <fullName evidence="7">Copine Va</fullName>
    </submittedName>
</protein>
<dbReference type="InterPro" id="IPR000008">
    <property type="entry name" value="C2_dom"/>
</dbReference>
<dbReference type="AlphaFoldDB" id="A0A8D3BB26"/>
<dbReference type="Pfam" id="PF00168">
    <property type="entry name" value="C2"/>
    <property type="match status" value="2"/>
</dbReference>
<dbReference type="SMART" id="SM00327">
    <property type="entry name" value="VWA"/>
    <property type="match status" value="1"/>
</dbReference>
<evidence type="ECO:0000259" key="5">
    <source>
        <dbReference type="PROSITE" id="PS50004"/>
    </source>
</evidence>
<organism evidence="7 8">
    <name type="scientific">Scophthalmus maximus</name>
    <name type="common">Turbot</name>
    <name type="synonym">Psetta maxima</name>
    <dbReference type="NCBI Taxonomy" id="52904"/>
    <lineage>
        <taxon>Eukaryota</taxon>
        <taxon>Metazoa</taxon>
        <taxon>Chordata</taxon>
        <taxon>Craniata</taxon>
        <taxon>Vertebrata</taxon>
        <taxon>Euteleostomi</taxon>
        <taxon>Actinopterygii</taxon>
        <taxon>Neopterygii</taxon>
        <taxon>Teleostei</taxon>
        <taxon>Neoteleostei</taxon>
        <taxon>Acanthomorphata</taxon>
        <taxon>Carangaria</taxon>
        <taxon>Pleuronectiformes</taxon>
        <taxon>Pleuronectoidei</taxon>
        <taxon>Scophthalmidae</taxon>
        <taxon>Scophthalmus</taxon>
    </lineage>
</organism>
<dbReference type="InterPro" id="IPR037768">
    <property type="entry name" value="C2B_Copine"/>
</dbReference>
<dbReference type="InterPro" id="IPR002035">
    <property type="entry name" value="VWF_A"/>
</dbReference>
<keyword evidence="3" id="KW-0677">Repeat</keyword>
<dbReference type="SUPFAM" id="SSF49562">
    <property type="entry name" value="C2 domain (Calcium/lipid-binding domain, CaLB)"/>
    <property type="match status" value="2"/>
</dbReference>
<dbReference type="GO" id="GO:0005544">
    <property type="term" value="F:calcium-dependent phospholipid binding"/>
    <property type="evidence" value="ECO:0007669"/>
    <property type="project" value="InterPro"/>
</dbReference>
<dbReference type="CDD" id="cd01459">
    <property type="entry name" value="vWA_copine_like"/>
    <property type="match status" value="1"/>
</dbReference>
<gene>
    <name evidence="7" type="primary">cpne5a</name>
</gene>
<dbReference type="PANTHER" id="PTHR10857">
    <property type="entry name" value="COPINE"/>
    <property type="match status" value="1"/>
</dbReference>
<dbReference type="InterPro" id="IPR010734">
    <property type="entry name" value="Copine_C"/>
</dbReference>
<dbReference type="InterPro" id="IPR036465">
    <property type="entry name" value="vWFA_dom_sf"/>
</dbReference>
<dbReference type="PANTHER" id="PTHR10857:SF51">
    <property type="entry name" value="COPINE-5"/>
    <property type="match status" value="1"/>
</dbReference>
<dbReference type="Gene3D" id="2.60.40.150">
    <property type="entry name" value="C2 domain"/>
    <property type="match status" value="1"/>
</dbReference>
<feature type="domain" description="C2" evidence="5">
    <location>
        <begin position="164"/>
        <end position="309"/>
    </location>
</feature>
<dbReference type="Pfam" id="PF07002">
    <property type="entry name" value="Copine"/>
    <property type="match status" value="1"/>
</dbReference>
<dbReference type="GO" id="GO:0005886">
    <property type="term" value="C:plasma membrane"/>
    <property type="evidence" value="ECO:0007669"/>
    <property type="project" value="TreeGrafter"/>
</dbReference>
<keyword evidence="4" id="KW-0106">Calcium</keyword>
<dbReference type="InterPro" id="IPR045052">
    <property type="entry name" value="Copine"/>
</dbReference>
<dbReference type="GeneTree" id="ENSGT00940000156194"/>
<dbReference type="Ensembl" id="ENSSMAT00000031757.2">
    <property type="protein sequence ID" value="ENSSMAP00000031371.2"/>
    <property type="gene ID" value="ENSSMAG00000019197.2"/>
</dbReference>
<feature type="domain" description="VWFA" evidence="6">
    <location>
        <begin position="317"/>
        <end position="543"/>
    </location>
</feature>
<reference evidence="7" key="2">
    <citation type="submission" date="2025-08" db="UniProtKB">
        <authorList>
            <consortium name="Ensembl"/>
        </authorList>
    </citation>
    <scope>IDENTIFICATION</scope>
</reference>
<evidence type="ECO:0000256" key="1">
    <source>
        <dbReference type="ARBA" id="ARBA00009048"/>
    </source>
</evidence>
<dbReference type="PROSITE" id="PS50234">
    <property type="entry name" value="VWFA"/>
    <property type="match status" value="1"/>
</dbReference>
<reference evidence="7" key="1">
    <citation type="submission" date="2023-05" db="EMBL/GenBank/DDBJ databases">
        <title>High-quality long-read genome of Scophthalmus maximus.</title>
        <authorList>
            <person name="Lien S."/>
            <person name="Martinez P."/>
        </authorList>
    </citation>
    <scope>NUCLEOTIDE SEQUENCE [LARGE SCALE GENOMIC DNA]</scope>
</reference>
<dbReference type="FunFam" id="2.60.40.150:FF:000013">
    <property type="entry name" value="copine-9 isoform X1"/>
    <property type="match status" value="1"/>
</dbReference>
<evidence type="ECO:0000313" key="7">
    <source>
        <dbReference type="Ensembl" id="ENSSMAP00000031371.2"/>
    </source>
</evidence>
<dbReference type="SMART" id="SM00239">
    <property type="entry name" value="C2"/>
    <property type="match status" value="2"/>
</dbReference>
<dbReference type="SUPFAM" id="SSF53300">
    <property type="entry name" value="vWA-like"/>
    <property type="match status" value="1"/>
</dbReference>
<keyword evidence="2" id="KW-0479">Metal-binding</keyword>
<accession>A0A8D3BB26</accession>
<dbReference type="CDD" id="cd04048">
    <property type="entry name" value="C2A_Copine"/>
    <property type="match status" value="1"/>
</dbReference>
<name>A0A8D3BB26_SCOMX</name>
<evidence type="ECO:0000256" key="2">
    <source>
        <dbReference type="ARBA" id="ARBA00022723"/>
    </source>
</evidence>
<evidence type="ECO:0000313" key="8">
    <source>
        <dbReference type="Proteomes" id="UP000694558"/>
    </source>
</evidence>
<dbReference type="GO" id="GO:0071277">
    <property type="term" value="P:cellular response to calcium ion"/>
    <property type="evidence" value="ECO:0007669"/>
    <property type="project" value="TreeGrafter"/>
</dbReference>
<dbReference type="Proteomes" id="UP000694558">
    <property type="component" value="Chromosome 11"/>
</dbReference>
<dbReference type="InterPro" id="IPR035892">
    <property type="entry name" value="C2_domain_sf"/>
</dbReference>
<sequence>MATLSTGGSFIHAAQRQVSESELFILDTINASVLVQGHCVSADLFVSTSPHQKVLPCNTDKSFFSASVPAGSHFHLNITSQERFGRTEVIDNTLNPDFVRKYILDYFFEEKQNLRFDDFLGQVHCTLGEIVGSPASRLEKPLGRSGRASVTRFGFCYSGIPGKKCGTIILSAEELGNCRDYSTMQFCANKLDKKDFFGKSDPFMVFYRSNEDGTFTICHKTEVVKNTLNPVWQPFSIPVRALCNGDYDSHDFIGEFTTSYKELCRGQSQLNVFEVMNAKKKIKKKRYINSGTVSLLSFGVESEHTFLDYIKGGTQIHFTVAIDFTASNGNPSQSTSLHYMNPYQMNAYAMALKAVGEIIQDYDSDKMFPALGFGAKLPPDGRVSHEFPLNGNIDNPYCNGMEGILEAYHQSLKTVQLYGPTNFAPVVNHVASYAAAVQDGSQYFVLLIITDGVISDMAQTKEAIVNAAKLPMSIIIVGVGQAEFDAMVELDGDDIRISSRGKLAERDIVQFVPFRDYMDRTGNHVLSMARLAKDVLAEIPDQLISYMKSRGIKPNSFPPAYSPDDLSQTNPV</sequence>
<evidence type="ECO:0000256" key="3">
    <source>
        <dbReference type="ARBA" id="ARBA00022737"/>
    </source>
</evidence>
<dbReference type="GO" id="GO:0046872">
    <property type="term" value="F:metal ion binding"/>
    <property type="evidence" value="ECO:0007669"/>
    <property type="project" value="UniProtKB-KW"/>
</dbReference>
<proteinExistence type="inferred from homology"/>